<dbReference type="PANTHER" id="PTHR43309">
    <property type="entry name" value="5-OXOPROLINASE SUBUNIT C"/>
    <property type="match status" value="1"/>
</dbReference>
<dbReference type="SMART" id="SM00797">
    <property type="entry name" value="AHS2"/>
    <property type="match status" value="1"/>
</dbReference>
<dbReference type="Pfam" id="PF02626">
    <property type="entry name" value="CT_A_B"/>
    <property type="match status" value="1"/>
</dbReference>
<protein>
    <submittedName>
        <fullName evidence="5">Biotin-dependent carboxyltransferase family protein</fullName>
    </submittedName>
</protein>
<comment type="caution">
    <text evidence="5">The sequence shown here is derived from an EMBL/GenBank/DDBJ whole genome shotgun (WGS) entry which is preliminary data.</text>
</comment>
<keyword evidence="2" id="KW-0378">Hydrolase</keyword>
<dbReference type="RefSeq" id="WP_349803947.1">
    <property type="nucleotide sequence ID" value="NZ_JBEGDP010000003.1"/>
</dbReference>
<evidence type="ECO:0000313" key="6">
    <source>
        <dbReference type="Proteomes" id="UP001482520"/>
    </source>
</evidence>
<keyword evidence="6" id="KW-1185">Reference proteome</keyword>
<sequence>MTGAVTAPAAGGPAGHVEVLDPGPLTLVQDRGRPGHAHLGVPRAGALDPAAAALAGRLVGNGPDDAVLEVLLGGLVLRWGPVGAWVAVTGAPVTVWVGGRARSTGRAEWVPAGATLRLGPPPVGLRSWVAVSGGIAVDPVLGSRSRDTLAGVGPAPLAPGDVLPLGPRQAPPAPVVVPPGPAYDGALGVSAGPRADWLGRAGWERLLATPWRVGAGSDRVGLRLEGEPLARAREGELASEGVVLGAVQLPPDGRPVVFLADHPTTGGYPVVAVVVAEHVARCAQLRPGDPVRLVAR</sequence>
<dbReference type="EMBL" id="JBEGDP010000003">
    <property type="protein sequence ID" value="MEQ7846597.1"/>
    <property type="molecule type" value="Genomic_DNA"/>
</dbReference>
<dbReference type="InterPro" id="IPR029000">
    <property type="entry name" value="Cyclophilin-like_dom_sf"/>
</dbReference>
<dbReference type="NCBIfam" id="TIGR00724">
    <property type="entry name" value="urea_amlyse_rel"/>
    <property type="match status" value="1"/>
</dbReference>
<feature type="domain" description="Carboxyltransferase" evidence="4">
    <location>
        <begin position="38"/>
        <end position="296"/>
    </location>
</feature>
<organism evidence="5 6">
    <name type="scientific">Nocardioides kribbensis</name>
    <dbReference type="NCBI Taxonomy" id="305517"/>
    <lineage>
        <taxon>Bacteria</taxon>
        <taxon>Bacillati</taxon>
        <taxon>Actinomycetota</taxon>
        <taxon>Actinomycetes</taxon>
        <taxon>Propionibacteriales</taxon>
        <taxon>Nocardioidaceae</taxon>
        <taxon>Nocardioides</taxon>
    </lineage>
</organism>
<dbReference type="Gene3D" id="2.40.100.10">
    <property type="entry name" value="Cyclophilin-like"/>
    <property type="match status" value="1"/>
</dbReference>
<gene>
    <name evidence="5" type="ORF">V6R90_04845</name>
</gene>
<evidence type="ECO:0000313" key="5">
    <source>
        <dbReference type="EMBL" id="MEQ7846597.1"/>
    </source>
</evidence>
<dbReference type="InterPro" id="IPR003778">
    <property type="entry name" value="CT_A_B"/>
</dbReference>
<evidence type="ECO:0000256" key="2">
    <source>
        <dbReference type="ARBA" id="ARBA00022801"/>
    </source>
</evidence>
<dbReference type="Proteomes" id="UP001482520">
    <property type="component" value="Unassembled WGS sequence"/>
</dbReference>
<evidence type="ECO:0000256" key="3">
    <source>
        <dbReference type="ARBA" id="ARBA00022840"/>
    </source>
</evidence>
<accession>A0ABV1NVV4</accession>
<evidence type="ECO:0000256" key="1">
    <source>
        <dbReference type="ARBA" id="ARBA00022741"/>
    </source>
</evidence>
<proteinExistence type="predicted"/>
<reference evidence="5 6" key="1">
    <citation type="submission" date="2024-02" db="EMBL/GenBank/DDBJ databases">
        <title>Full genome sequence of Nocardioides kribbensis.</title>
        <authorList>
            <person name="Poletto B.L."/>
            <person name="Silva G."/>
            <person name="Galante D."/>
            <person name="Campos K.R."/>
            <person name="Santos M.B.N."/>
            <person name="Sacchi C.T."/>
        </authorList>
    </citation>
    <scope>NUCLEOTIDE SEQUENCE [LARGE SCALE GENOMIC DNA]</scope>
    <source>
        <strain evidence="5 6">O4R</strain>
    </source>
</reference>
<dbReference type="PANTHER" id="PTHR43309:SF3">
    <property type="entry name" value="5-OXOPROLINASE SUBUNIT C"/>
    <property type="match status" value="1"/>
</dbReference>
<name>A0ABV1NVV4_9ACTN</name>
<keyword evidence="1" id="KW-0547">Nucleotide-binding</keyword>
<dbReference type="InterPro" id="IPR052708">
    <property type="entry name" value="PxpC"/>
</dbReference>
<keyword evidence="3" id="KW-0067">ATP-binding</keyword>
<dbReference type="SUPFAM" id="SSF50891">
    <property type="entry name" value="Cyclophilin-like"/>
    <property type="match status" value="1"/>
</dbReference>
<evidence type="ECO:0000259" key="4">
    <source>
        <dbReference type="SMART" id="SM00797"/>
    </source>
</evidence>